<evidence type="ECO:0000313" key="4">
    <source>
        <dbReference type="Proteomes" id="UP000323866"/>
    </source>
</evidence>
<name>A0A5M8Q7J4_9BACT</name>
<gene>
    <name evidence="3" type="ORF">ACD591_13735</name>
    <name evidence="2" type="ORF">FOE74_18490</name>
</gene>
<organism evidence="2 4">
    <name type="scientific">Rufibacter glacialis</name>
    <dbReference type="NCBI Taxonomy" id="1259555"/>
    <lineage>
        <taxon>Bacteria</taxon>
        <taxon>Pseudomonadati</taxon>
        <taxon>Bacteroidota</taxon>
        <taxon>Cytophagia</taxon>
        <taxon>Cytophagales</taxon>
        <taxon>Hymenobacteraceae</taxon>
        <taxon>Rufibacter</taxon>
    </lineage>
</organism>
<protein>
    <recommendedName>
        <fullName evidence="6">PorT family protein</fullName>
    </recommendedName>
</protein>
<dbReference type="AlphaFoldDB" id="A0A5M8Q7J4"/>
<comment type="caution">
    <text evidence="2">The sequence shown here is derived from an EMBL/GenBank/DDBJ whole genome shotgun (WGS) entry which is preliminary data.</text>
</comment>
<accession>A0A5M8Q7J4</accession>
<reference evidence="3 5" key="3">
    <citation type="submission" date="2024-08" db="EMBL/GenBank/DDBJ databases">
        <authorList>
            <person name="Wei W."/>
        </authorList>
    </citation>
    <scope>NUCLEOTIDE SEQUENCE [LARGE SCALE GENOMIC DNA]</scope>
    <source>
        <strain evidence="3 5">XU2</strain>
    </source>
</reference>
<evidence type="ECO:0000256" key="1">
    <source>
        <dbReference type="SAM" id="SignalP"/>
    </source>
</evidence>
<feature type="chain" id="PRO_5024422691" description="PorT family protein" evidence="1">
    <location>
        <begin position="22"/>
        <end position="257"/>
    </location>
</feature>
<dbReference type="EMBL" id="VKKZ01000024">
    <property type="protein sequence ID" value="KAA6431088.1"/>
    <property type="molecule type" value="Genomic_DNA"/>
</dbReference>
<evidence type="ECO:0000313" key="5">
    <source>
        <dbReference type="Proteomes" id="UP001570846"/>
    </source>
</evidence>
<dbReference type="EMBL" id="JBGOGF010000007">
    <property type="protein sequence ID" value="MFA1772357.1"/>
    <property type="molecule type" value="Genomic_DNA"/>
</dbReference>
<reference evidence="2 4" key="2">
    <citation type="submission" date="2019-09" db="EMBL/GenBank/DDBJ databases">
        <title>A bacterium isolated from glacier soil.</title>
        <authorList>
            <person name="Liu Q."/>
        </authorList>
    </citation>
    <scope>NUCLEOTIDE SEQUENCE [LARGE SCALE GENOMIC DNA]</scope>
    <source>
        <strain evidence="2 4">MDT1-10-3</strain>
    </source>
</reference>
<proteinExistence type="predicted"/>
<dbReference type="OrthoDB" id="1523667at2"/>
<keyword evidence="1" id="KW-0732">Signal</keyword>
<feature type="signal peptide" evidence="1">
    <location>
        <begin position="1"/>
        <end position="21"/>
    </location>
</feature>
<dbReference type="Proteomes" id="UP000323866">
    <property type="component" value="Unassembled WGS sequence"/>
</dbReference>
<keyword evidence="5" id="KW-1185">Reference proteome</keyword>
<reference evidence="2 4" key="1">
    <citation type="submission" date="2019-07" db="EMBL/GenBank/DDBJ databases">
        <authorList>
            <person name="Qu J.-H."/>
        </authorList>
    </citation>
    <scope>NUCLEOTIDE SEQUENCE [LARGE SCALE GENOMIC DNA]</scope>
    <source>
        <strain evidence="2 4">MDT1-10-3</strain>
    </source>
</reference>
<evidence type="ECO:0000313" key="2">
    <source>
        <dbReference type="EMBL" id="KAA6431088.1"/>
    </source>
</evidence>
<dbReference type="Proteomes" id="UP001570846">
    <property type="component" value="Unassembled WGS sequence"/>
</dbReference>
<sequence>MRRFLLVLVIISLFPVGLAWAQSGEEEENYTREFTYGINFNSNGGLLGGAMIKQVYHLNDKWYHFWALEGVEVKHPKETRLQNLQNGASFVRGKSNYLFVLRPQYGREYTFFKKAAESGVQVNGILAAGPSIGILAPYFIEYDRSNYVLDPRTQIYNRVGPVLISTEQYDPKVHTNDGLIVGAPGVFKGLSEPAFRVGANAKAGVSFEYGRYMESVTGIEVGMMVEAFAGDMTMVPDAPKRNIFRSVYLTLYYGRRR</sequence>
<evidence type="ECO:0008006" key="6">
    <source>
        <dbReference type="Google" id="ProtNLM"/>
    </source>
</evidence>
<evidence type="ECO:0000313" key="3">
    <source>
        <dbReference type="EMBL" id="MFA1772357.1"/>
    </source>
</evidence>